<protein>
    <submittedName>
        <fullName evidence="2">Anti-sigma regulatory factor (Ser/Thr protein kinase)</fullName>
    </submittedName>
</protein>
<dbReference type="SUPFAM" id="SSF55729">
    <property type="entry name" value="Acyl-CoA N-acyltransferases (Nat)"/>
    <property type="match status" value="1"/>
</dbReference>
<name>A0A1G6DJR3_9BACT</name>
<gene>
    <name evidence="2" type="ORF">SAMN05660653_02208</name>
</gene>
<dbReference type="InterPro" id="IPR016181">
    <property type="entry name" value="Acyl_CoA_acyltransferase"/>
</dbReference>
<keyword evidence="3" id="KW-1185">Reference proteome</keyword>
<dbReference type="RefSeq" id="WP_092121451.1">
    <property type="nucleotide sequence ID" value="NZ_FMXO01000012.1"/>
</dbReference>
<dbReference type="OrthoDB" id="9792240at2"/>
<dbReference type="EMBL" id="FMXO01000012">
    <property type="protein sequence ID" value="SDB45372.1"/>
    <property type="molecule type" value="Genomic_DNA"/>
</dbReference>
<feature type="region of interest" description="Disordered" evidence="1">
    <location>
        <begin position="138"/>
        <end position="169"/>
    </location>
</feature>
<feature type="compositionally biased region" description="Low complexity" evidence="1">
    <location>
        <begin position="158"/>
        <end position="169"/>
    </location>
</feature>
<accession>A0A1G6DJR3</accession>
<evidence type="ECO:0000313" key="3">
    <source>
        <dbReference type="Proteomes" id="UP000198771"/>
    </source>
</evidence>
<dbReference type="AlphaFoldDB" id="A0A1G6DJR3"/>
<keyword evidence="2" id="KW-0808">Transferase</keyword>
<proteinExistence type="predicted"/>
<organism evidence="2 3">
    <name type="scientific">Desulfonatronum thiosulfatophilum</name>
    <dbReference type="NCBI Taxonomy" id="617002"/>
    <lineage>
        <taxon>Bacteria</taxon>
        <taxon>Pseudomonadati</taxon>
        <taxon>Thermodesulfobacteriota</taxon>
        <taxon>Desulfovibrionia</taxon>
        <taxon>Desulfovibrionales</taxon>
        <taxon>Desulfonatronaceae</taxon>
        <taxon>Desulfonatronum</taxon>
    </lineage>
</organism>
<evidence type="ECO:0000256" key="1">
    <source>
        <dbReference type="SAM" id="MobiDB-lite"/>
    </source>
</evidence>
<sequence>MQQHTDVVSIDFPSKAALIPVIGTTIREYATLAGFSVMDAERLCLAFEEAASYAISLGFGREDDLLRLGLFRTTIGLEMVVRSKGLPLEDEALPTFDPQRFAVAGDDTGLHSFLARQMVDEVTFSLLEGGEREIRLVKHGAVQESEQDKGEEKRALSRKPSTSPPTRRTLTSHAVRLGKPEDSEGIARLALRAHGAVFFNEAIYYPARVREMLEQGEMVSVVAEAASGELMAHCAMVADTPGARVRELTYAFLDTRFKSPGVSEAAYAFLSESARTLGLRAMCALAVTNHIHSQRNLLQQGFKESALLLAASPASRSWREKDGHDPGRIASVVFVNYLHGDDEALLHVPDRHRPMVRQIFQHLGRTSRFADVLKRGLPEGPAQIYSESDFKEEWTWISVVEYGHDILKHVGDQLALSCGQGIPVAHLELPLADPATGAVADLVEKMGFFFAGVGLNEDGGEVLLLQYLHGVDPDYDSIHLASPWGRELLEYVRAVDPRTYSEPRP</sequence>
<evidence type="ECO:0000313" key="2">
    <source>
        <dbReference type="EMBL" id="SDB45372.1"/>
    </source>
</evidence>
<dbReference type="Proteomes" id="UP000198771">
    <property type="component" value="Unassembled WGS sequence"/>
</dbReference>
<feature type="compositionally biased region" description="Basic and acidic residues" evidence="1">
    <location>
        <begin position="146"/>
        <end position="155"/>
    </location>
</feature>
<dbReference type="STRING" id="617002.SAMN05660653_02208"/>
<dbReference type="Gene3D" id="3.40.630.30">
    <property type="match status" value="1"/>
</dbReference>
<reference evidence="2 3" key="1">
    <citation type="submission" date="2016-10" db="EMBL/GenBank/DDBJ databases">
        <authorList>
            <person name="de Groot N.N."/>
        </authorList>
    </citation>
    <scope>NUCLEOTIDE SEQUENCE [LARGE SCALE GENOMIC DNA]</scope>
    <source>
        <strain evidence="2 3">ASO4-2</strain>
    </source>
</reference>
<dbReference type="GO" id="GO:0016301">
    <property type="term" value="F:kinase activity"/>
    <property type="evidence" value="ECO:0007669"/>
    <property type="project" value="UniProtKB-KW"/>
</dbReference>
<keyword evidence="2" id="KW-0418">Kinase</keyword>